<dbReference type="Proteomes" id="UP001345963">
    <property type="component" value="Unassembled WGS sequence"/>
</dbReference>
<dbReference type="EMBL" id="JAHUTI010000769">
    <property type="protein sequence ID" value="MED6232416.1"/>
    <property type="molecule type" value="Genomic_DNA"/>
</dbReference>
<organism evidence="2 3">
    <name type="scientific">Ataeniobius toweri</name>
    <dbReference type="NCBI Taxonomy" id="208326"/>
    <lineage>
        <taxon>Eukaryota</taxon>
        <taxon>Metazoa</taxon>
        <taxon>Chordata</taxon>
        <taxon>Craniata</taxon>
        <taxon>Vertebrata</taxon>
        <taxon>Euteleostomi</taxon>
        <taxon>Actinopterygii</taxon>
        <taxon>Neopterygii</taxon>
        <taxon>Teleostei</taxon>
        <taxon>Neoteleostei</taxon>
        <taxon>Acanthomorphata</taxon>
        <taxon>Ovalentaria</taxon>
        <taxon>Atherinomorphae</taxon>
        <taxon>Cyprinodontiformes</taxon>
        <taxon>Goodeidae</taxon>
        <taxon>Ataeniobius</taxon>
    </lineage>
</organism>
<evidence type="ECO:0000313" key="3">
    <source>
        <dbReference type="Proteomes" id="UP001345963"/>
    </source>
</evidence>
<accession>A0ABU7A2W6</accession>
<feature type="signal peptide" evidence="1">
    <location>
        <begin position="1"/>
        <end position="17"/>
    </location>
</feature>
<reference evidence="2 3" key="1">
    <citation type="submission" date="2021-07" db="EMBL/GenBank/DDBJ databases">
        <authorList>
            <person name="Palmer J.M."/>
        </authorList>
    </citation>
    <scope>NUCLEOTIDE SEQUENCE [LARGE SCALE GENOMIC DNA]</scope>
    <source>
        <strain evidence="2 3">AT_MEX2019</strain>
        <tissue evidence="2">Muscle</tissue>
    </source>
</reference>
<comment type="caution">
    <text evidence="2">The sequence shown here is derived from an EMBL/GenBank/DDBJ whole genome shotgun (WGS) entry which is preliminary data.</text>
</comment>
<feature type="chain" id="PRO_5047141663" description="Secreted protein" evidence="1">
    <location>
        <begin position="18"/>
        <end position="115"/>
    </location>
</feature>
<proteinExistence type="predicted"/>
<evidence type="ECO:0000313" key="2">
    <source>
        <dbReference type="EMBL" id="MED6232416.1"/>
    </source>
</evidence>
<protein>
    <recommendedName>
        <fullName evidence="4">Secreted protein</fullName>
    </recommendedName>
</protein>
<evidence type="ECO:0000256" key="1">
    <source>
        <dbReference type="SAM" id="SignalP"/>
    </source>
</evidence>
<gene>
    <name evidence="2" type="ORF">ATANTOWER_029562</name>
</gene>
<keyword evidence="1" id="KW-0732">Signal</keyword>
<sequence length="115" mass="12289">MCVSVCMLLLYCVCVWGCENERGRALVCLSVATHSGVSVPQGTTLKICGSSSLLVSEQRLSALSSIAVPAALPPLSFVTPVSLIPPSITTLFQNMAPWRTCTHKLRTGVSLIHFQ</sequence>
<name>A0ABU7A2W6_9TELE</name>
<keyword evidence="3" id="KW-1185">Reference proteome</keyword>
<evidence type="ECO:0008006" key="4">
    <source>
        <dbReference type="Google" id="ProtNLM"/>
    </source>
</evidence>